<evidence type="ECO:0000313" key="2">
    <source>
        <dbReference type="EMBL" id="EOA85693.1"/>
    </source>
</evidence>
<dbReference type="EMBL" id="KB908648">
    <property type="protein sequence ID" value="EOA85693.1"/>
    <property type="molecule type" value="Genomic_DNA"/>
</dbReference>
<name>R0JXQ6_EXST2</name>
<evidence type="ECO:0000313" key="3">
    <source>
        <dbReference type="Proteomes" id="UP000016935"/>
    </source>
</evidence>
<dbReference type="HOGENOM" id="CLU_035446_1_0_1"/>
<organism evidence="2 3">
    <name type="scientific">Exserohilum turcicum (strain 28A)</name>
    <name type="common">Northern leaf blight fungus</name>
    <name type="synonym">Setosphaeria turcica</name>
    <dbReference type="NCBI Taxonomy" id="671987"/>
    <lineage>
        <taxon>Eukaryota</taxon>
        <taxon>Fungi</taxon>
        <taxon>Dikarya</taxon>
        <taxon>Ascomycota</taxon>
        <taxon>Pezizomycotina</taxon>
        <taxon>Dothideomycetes</taxon>
        <taxon>Pleosporomycetidae</taxon>
        <taxon>Pleosporales</taxon>
        <taxon>Pleosporineae</taxon>
        <taxon>Pleosporaceae</taxon>
        <taxon>Exserohilum</taxon>
    </lineage>
</organism>
<gene>
    <name evidence="2" type="ORF">SETTUDRAFT_132203</name>
</gene>
<dbReference type="GeneID" id="19396149"/>
<dbReference type="AlphaFoldDB" id="R0JXQ6"/>
<reference evidence="2 3" key="2">
    <citation type="journal article" date="2013" name="PLoS Genet.">
        <title>Comparative genome structure, secondary metabolite, and effector coding capacity across Cochliobolus pathogens.</title>
        <authorList>
            <person name="Condon B.J."/>
            <person name="Leng Y."/>
            <person name="Wu D."/>
            <person name="Bushley K.E."/>
            <person name="Ohm R.A."/>
            <person name="Otillar R."/>
            <person name="Martin J."/>
            <person name="Schackwitz W."/>
            <person name="Grimwood J."/>
            <person name="MohdZainudin N."/>
            <person name="Xue C."/>
            <person name="Wang R."/>
            <person name="Manning V.A."/>
            <person name="Dhillon B."/>
            <person name="Tu Z.J."/>
            <person name="Steffenson B.J."/>
            <person name="Salamov A."/>
            <person name="Sun H."/>
            <person name="Lowry S."/>
            <person name="LaButti K."/>
            <person name="Han J."/>
            <person name="Copeland A."/>
            <person name="Lindquist E."/>
            <person name="Barry K."/>
            <person name="Schmutz J."/>
            <person name="Baker S.E."/>
            <person name="Ciuffetti L.M."/>
            <person name="Grigoriev I.V."/>
            <person name="Zhong S."/>
            <person name="Turgeon B.G."/>
        </authorList>
    </citation>
    <scope>NUCLEOTIDE SEQUENCE [LARGE SCALE GENOMIC DNA]</scope>
    <source>
        <strain evidence="3">28A</strain>
    </source>
</reference>
<reference evidence="2 3" key="1">
    <citation type="journal article" date="2012" name="PLoS Pathog.">
        <title>Diverse lifestyles and strategies of plant pathogenesis encoded in the genomes of eighteen Dothideomycetes fungi.</title>
        <authorList>
            <person name="Ohm R.A."/>
            <person name="Feau N."/>
            <person name="Henrissat B."/>
            <person name="Schoch C.L."/>
            <person name="Horwitz B.A."/>
            <person name="Barry K.W."/>
            <person name="Condon B.J."/>
            <person name="Copeland A.C."/>
            <person name="Dhillon B."/>
            <person name="Glaser F."/>
            <person name="Hesse C.N."/>
            <person name="Kosti I."/>
            <person name="LaButti K."/>
            <person name="Lindquist E.A."/>
            <person name="Lucas S."/>
            <person name="Salamov A.A."/>
            <person name="Bradshaw R.E."/>
            <person name="Ciuffetti L."/>
            <person name="Hamelin R.C."/>
            <person name="Kema G.H.J."/>
            <person name="Lawrence C."/>
            <person name="Scott J.A."/>
            <person name="Spatafora J.W."/>
            <person name="Turgeon B.G."/>
            <person name="de Wit P.J.G.M."/>
            <person name="Zhong S."/>
            <person name="Goodwin S.B."/>
            <person name="Grigoriev I.V."/>
        </authorList>
    </citation>
    <scope>NUCLEOTIDE SEQUENCE [LARGE SCALE GENOMIC DNA]</scope>
    <source>
        <strain evidence="3">28A</strain>
    </source>
</reference>
<dbReference type="eggNOG" id="ENOG502SJQX">
    <property type="taxonomic scope" value="Eukaryota"/>
</dbReference>
<dbReference type="InterPro" id="IPR056009">
    <property type="entry name" value="DUF7587"/>
</dbReference>
<dbReference type="RefSeq" id="XP_008026649.1">
    <property type="nucleotide sequence ID" value="XM_008028458.1"/>
</dbReference>
<accession>R0JXQ6</accession>
<dbReference type="STRING" id="671987.R0JXQ6"/>
<evidence type="ECO:0000259" key="1">
    <source>
        <dbReference type="Pfam" id="PF24494"/>
    </source>
</evidence>
<dbReference type="Pfam" id="PF24494">
    <property type="entry name" value="DUF7587"/>
    <property type="match status" value="1"/>
</dbReference>
<feature type="domain" description="DUF7587" evidence="1">
    <location>
        <begin position="230"/>
        <end position="353"/>
    </location>
</feature>
<protein>
    <recommendedName>
        <fullName evidence="1">DUF7587 domain-containing protein</fullName>
    </recommendedName>
</protein>
<sequence>MLVQPTNIIISQARYIKSVADAANSSGNLPITEVCSLLDGIKKLTNITINLTTTIETLNEATESSVVIHLKSLGSQRAAILFERPTPIQELFSHFDKKIRNIIREVLSNTSDQNMLWKVAEECYRQAASPSGILHADDYFIPLEEACLQWPYDPDFESEEYYEHENRLDVDEDYATIFQERTERKDQACRKDRQNWIDFWIRVLNNSPAGPTLFYPPATFHTQSLKFDDVPQYLFRTFDGNSSGKNDESVIASIASIVGPQASTRIDLLALEKHNAAELLHMHLTKDCFSGEVSDNLMSWTSSLLFAIQYAVWRLRRRRCRPSDIKICAVDTTKFPQGQFARDTWLFKACKSTTRQEDPAQQFFKFRLEDERFYNGEYLSQGVVNHTNRSCVVSLEHVVEAGLFQLYPEFDDAKGSEKWAYRVLELRQNWSAEQRTTDREIQLALQVGRNCFSQFPPFDIASIFLTFKNRKHSRRIPINTPSHSSKQRPEWADKPDEVRRYWTATEAASSCNKFPHVRISHFRRQPQDMLREVFD</sequence>
<dbReference type="OrthoDB" id="4152607at2759"/>
<proteinExistence type="predicted"/>
<dbReference type="Proteomes" id="UP000016935">
    <property type="component" value="Unassembled WGS sequence"/>
</dbReference>
<keyword evidence="3" id="KW-1185">Reference proteome</keyword>